<dbReference type="PANTHER" id="PTHR31731">
    <property type="match status" value="1"/>
</dbReference>
<feature type="domain" description="Hydrophobic seed protein" evidence="4">
    <location>
        <begin position="180"/>
        <end position="263"/>
    </location>
</feature>
<name>A0AAD7P753_QUISA</name>
<organism evidence="5 6">
    <name type="scientific">Quillaja saponaria</name>
    <name type="common">Soap bark tree</name>
    <dbReference type="NCBI Taxonomy" id="32244"/>
    <lineage>
        <taxon>Eukaryota</taxon>
        <taxon>Viridiplantae</taxon>
        <taxon>Streptophyta</taxon>
        <taxon>Embryophyta</taxon>
        <taxon>Tracheophyta</taxon>
        <taxon>Spermatophyta</taxon>
        <taxon>Magnoliopsida</taxon>
        <taxon>eudicotyledons</taxon>
        <taxon>Gunneridae</taxon>
        <taxon>Pentapetalae</taxon>
        <taxon>rosids</taxon>
        <taxon>fabids</taxon>
        <taxon>Fabales</taxon>
        <taxon>Quillajaceae</taxon>
        <taxon>Quillaja</taxon>
    </lineage>
</organism>
<feature type="compositionally biased region" description="Basic residues" evidence="2">
    <location>
        <begin position="74"/>
        <end position="84"/>
    </location>
</feature>
<dbReference type="InterPro" id="IPR036312">
    <property type="entry name" value="Bifun_inhib/LTP/seed_sf"/>
</dbReference>
<proteinExistence type="inferred from homology"/>
<sequence length="266" mass="26635">MAKPPQIMGSNKVTAMFSISMIFMLNAFPPIFACAPCTQPHPPSRSRPAQPKIPHPKPPSIRPPPHHGGGGHGGGRHGGGHRGPKVSPPSRNPPAVPLPPIVLPPIIINPPPVLPPPVIYPPYTPAPPSGGGGGGKRGGGGGGGRRGGGGGGGYPGYGPPGGGGGVPGISPPPFTPAPKTCPINALKLGLCVDVLGGLVHIGLGNPVENACCPVLQGLLELEAAICLCTVIRLKVLNLNIFIPLALQALITCGLTPPPGFVCPPLT</sequence>
<dbReference type="EMBL" id="JARAOO010000014">
    <property type="protein sequence ID" value="KAJ7944758.1"/>
    <property type="molecule type" value="Genomic_DNA"/>
</dbReference>
<evidence type="ECO:0000313" key="5">
    <source>
        <dbReference type="EMBL" id="KAJ7944758.1"/>
    </source>
</evidence>
<dbReference type="SUPFAM" id="SSF47699">
    <property type="entry name" value="Bifunctional inhibitor/lipid-transfer protein/seed storage 2S albumin"/>
    <property type="match status" value="1"/>
</dbReference>
<feature type="chain" id="PRO_5042108041" evidence="3">
    <location>
        <begin position="34"/>
        <end position="266"/>
    </location>
</feature>
<feature type="region of interest" description="Disordered" evidence="2">
    <location>
        <begin position="39"/>
        <end position="95"/>
    </location>
</feature>
<evidence type="ECO:0000256" key="2">
    <source>
        <dbReference type="SAM" id="MobiDB-lite"/>
    </source>
</evidence>
<feature type="compositionally biased region" description="Pro residues" evidence="2">
    <location>
        <begin position="86"/>
        <end position="95"/>
    </location>
</feature>
<dbReference type="AlphaFoldDB" id="A0AAD7P753"/>
<feature type="compositionally biased region" description="Gly residues" evidence="2">
    <location>
        <begin position="129"/>
        <end position="167"/>
    </location>
</feature>
<accession>A0AAD7P753</accession>
<protein>
    <submittedName>
        <fullName evidence="5">36.4 kDa proline-rich protein</fullName>
    </submittedName>
</protein>
<keyword evidence="3" id="KW-0732">Signal</keyword>
<evidence type="ECO:0000313" key="6">
    <source>
        <dbReference type="Proteomes" id="UP001163823"/>
    </source>
</evidence>
<dbReference type="CDD" id="cd01958">
    <property type="entry name" value="HPS_like"/>
    <property type="match status" value="1"/>
</dbReference>
<dbReference type="InterPro" id="IPR027923">
    <property type="entry name" value="Hydrophob_seed_dom"/>
</dbReference>
<evidence type="ECO:0000256" key="1">
    <source>
        <dbReference type="ARBA" id="ARBA00008965"/>
    </source>
</evidence>
<evidence type="ECO:0000256" key="3">
    <source>
        <dbReference type="SAM" id="SignalP"/>
    </source>
</evidence>
<evidence type="ECO:0000259" key="4">
    <source>
        <dbReference type="Pfam" id="PF14547"/>
    </source>
</evidence>
<keyword evidence="6" id="KW-1185">Reference proteome</keyword>
<gene>
    <name evidence="5" type="ORF">O6P43_034105</name>
</gene>
<comment type="similarity">
    <text evidence="1">Belongs to the plant LTP family. PEARLI1 subfamily.</text>
</comment>
<feature type="compositionally biased region" description="Pro residues" evidence="2">
    <location>
        <begin position="39"/>
        <end position="63"/>
    </location>
</feature>
<dbReference type="Proteomes" id="UP001163823">
    <property type="component" value="Chromosome 14"/>
</dbReference>
<dbReference type="Pfam" id="PF14547">
    <property type="entry name" value="Hydrophob_seed"/>
    <property type="match status" value="1"/>
</dbReference>
<dbReference type="InterPro" id="IPR051636">
    <property type="entry name" value="Plant_LTP/defense-related"/>
</dbReference>
<feature type="region of interest" description="Disordered" evidence="2">
    <location>
        <begin position="125"/>
        <end position="173"/>
    </location>
</feature>
<dbReference type="Gene3D" id="1.10.110.10">
    <property type="entry name" value="Plant lipid-transfer and hydrophobic proteins"/>
    <property type="match status" value="1"/>
</dbReference>
<reference evidence="5" key="1">
    <citation type="journal article" date="2023" name="Science">
        <title>Elucidation of the pathway for biosynthesis of saponin adjuvants from the soapbark tree.</title>
        <authorList>
            <person name="Reed J."/>
            <person name="Orme A."/>
            <person name="El-Demerdash A."/>
            <person name="Owen C."/>
            <person name="Martin L.B.B."/>
            <person name="Misra R.C."/>
            <person name="Kikuchi S."/>
            <person name="Rejzek M."/>
            <person name="Martin A.C."/>
            <person name="Harkess A."/>
            <person name="Leebens-Mack J."/>
            <person name="Louveau T."/>
            <person name="Stephenson M.J."/>
            <person name="Osbourn A."/>
        </authorList>
    </citation>
    <scope>NUCLEOTIDE SEQUENCE</scope>
    <source>
        <strain evidence="5">S10</strain>
    </source>
</reference>
<dbReference type="KEGG" id="qsa:O6P43_034105"/>
<comment type="caution">
    <text evidence="5">The sequence shown here is derived from an EMBL/GenBank/DDBJ whole genome shotgun (WGS) entry which is preliminary data.</text>
</comment>
<feature type="signal peptide" evidence="3">
    <location>
        <begin position="1"/>
        <end position="33"/>
    </location>
</feature>